<dbReference type="SUPFAM" id="SSF51735">
    <property type="entry name" value="NAD(P)-binding Rossmann-fold domains"/>
    <property type="match status" value="1"/>
</dbReference>
<comment type="cofactor">
    <cofactor evidence="1 5">
        <name>Zn(2+)</name>
        <dbReference type="ChEBI" id="CHEBI:29105"/>
    </cofactor>
</comment>
<evidence type="ECO:0000256" key="5">
    <source>
        <dbReference type="RuleBase" id="RU361277"/>
    </source>
</evidence>
<dbReference type="InterPro" id="IPR036291">
    <property type="entry name" value="NAD(P)-bd_dom_sf"/>
</dbReference>
<protein>
    <submittedName>
        <fullName evidence="8">Zinc-binding alcohol dehydrogenase</fullName>
    </submittedName>
</protein>
<name>A0A0F4L1B6_9BIFI</name>
<evidence type="ECO:0000256" key="3">
    <source>
        <dbReference type="ARBA" id="ARBA00022833"/>
    </source>
</evidence>
<dbReference type="PROSITE" id="PS00059">
    <property type="entry name" value="ADH_ZINC"/>
    <property type="match status" value="1"/>
</dbReference>
<dbReference type="Gene3D" id="3.90.180.10">
    <property type="entry name" value="Medium-chain alcohol dehydrogenases, catalytic domain"/>
    <property type="match status" value="1"/>
</dbReference>
<keyword evidence="3 5" id="KW-0862">Zinc</keyword>
<evidence type="ECO:0000256" key="2">
    <source>
        <dbReference type="ARBA" id="ARBA00022723"/>
    </source>
</evidence>
<dbReference type="InterPro" id="IPR013149">
    <property type="entry name" value="ADH-like_C"/>
</dbReference>
<dbReference type="Pfam" id="PF08240">
    <property type="entry name" value="ADH_N"/>
    <property type="match status" value="1"/>
</dbReference>
<dbReference type="GO" id="GO:0016491">
    <property type="term" value="F:oxidoreductase activity"/>
    <property type="evidence" value="ECO:0007669"/>
    <property type="project" value="UniProtKB-KW"/>
</dbReference>
<dbReference type="InterPro" id="IPR002328">
    <property type="entry name" value="ADH_Zn_CS"/>
</dbReference>
<dbReference type="InterPro" id="IPR011032">
    <property type="entry name" value="GroES-like_sf"/>
</dbReference>
<evidence type="ECO:0000313" key="8">
    <source>
        <dbReference type="EMBL" id="KJY52677.1"/>
    </source>
</evidence>
<organism evidence="8 9">
    <name type="scientific">Bifidobacterium asteroides</name>
    <dbReference type="NCBI Taxonomy" id="1684"/>
    <lineage>
        <taxon>Bacteria</taxon>
        <taxon>Bacillati</taxon>
        <taxon>Actinomycetota</taxon>
        <taxon>Actinomycetes</taxon>
        <taxon>Bifidobacteriales</taxon>
        <taxon>Bifidobacteriaceae</taxon>
        <taxon>Bifidobacterium</taxon>
    </lineage>
</organism>
<dbReference type="Proteomes" id="UP000033648">
    <property type="component" value="Unassembled WGS sequence"/>
</dbReference>
<dbReference type="PANTHER" id="PTHR43401">
    <property type="entry name" value="L-THREONINE 3-DEHYDROGENASE"/>
    <property type="match status" value="1"/>
</dbReference>
<dbReference type="SUPFAM" id="SSF50129">
    <property type="entry name" value="GroES-like"/>
    <property type="match status" value="1"/>
</dbReference>
<evidence type="ECO:0000313" key="9">
    <source>
        <dbReference type="Proteomes" id="UP000033648"/>
    </source>
</evidence>
<comment type="caution">
    <text evidence="8">The sequence shown here is derived from an EMBL/GenBank/DDBJ whole genome shotgun (WGS) entry which is preliminary data.</text>
</comment>
<sequence length="355" mass="37726">MKALMYYGKEDVRLEDVPEPELKPGTIKIHPAFTGICGSDVHLYYDGAVNGGGNSPDHPHPLTGETLPVVFGHEISGTVEAIADDVHTDMKVGDSVVVEAEIACGECPACKAGNYNDCDKLAGIGINGGGGGLSEHIVVPAEHVFPVGDIPLDQAAMIEPFAVAHHAIRAMDPHEGQTAVVGGAGPVGLLIGTILRAKGVRVIMSELSSARKEKALQSHSADIVVDPSKEDLAERVRQETDEAGADLAFDAAGAEPVDHQLLEALKATGGLMVVALHGKPITLNLTKELGFGEKFIRGTMGYANDHPDAIKLIHDRNIDLSTFITDRIKVEDIVDKGFRQLREDAENHVKIIVSM</sequence>
<keyword evidence="4" id="KW-0560">Oxidoreductase</keyword>
<gene>
    <name evidence="8" type="ORF">JF69_03710</name>
</gene>
<evidence type="ECO:0000259" key="6">
    <source>
        <dbReference type="Pfam" id="PF00107"/>
    </source>
</evidence>
<feature type="domain" description="Alcohol dehydrogenase-like N-terminal" evidence="7">
    <location>
        <begin position="24"/>
        <end position="148"/>
    </location>
</feature>
<dbReference type="Pfam" id="PF00107">
    <property type="entry name" value="ADH_zinc_N"/>
    <property type="match status" value="1"/>
</dbReference>
<evidence type="ECO:0000256" key="4">
    <source>
        <dbReference type="ARBA" id="ARBA00023002"/>
    </source>
</evidence>
<dbReference type="OrthoDB" id="3567264at2"/>
<comment type="similarity">
    <text evidence="5">Belongs to the zinc-containing alcohol dehydrogenase family.</text>
</comment>
<accession>A0A0F4L1B6</accession>
<dbReference type="PANTHER" id="PTHR43401:SF2">
    <property type="entry name" value="L-THREONINE 3-DEHYDROGENASE"/>
    <property type="match status" value="1"/>
</dbReference>
<evidence type="ECO:0000259" key="7">
    <source>
        <dbReference type="Pfam" id="PF08240"/>
    </source>
</evidence>
<dbReference type="CDD" id="cd08233">
    <property type="entry name" value="butanediol_DH_like"/>
    <property type="match status" value="1"/>
</dbReference>
<dbReference type="PATRIC" id="fig|1684.4.peg.396"/>
<reference evidence="8 9" key="1">
    <citation type="submission" date="2014-12" db="EMBL/GenBank/DDBJ databases">
        <title>Comparative genomics of the lactic acid bacteria isolated from the honey bee gut.</title>
        <authorList>
            <person name="Ellegaard K.M."/>
            <person name="Tamarit D."/>
            <person name="Javelind E."/>
            <person name="Olofsson T."/>
            <person name="Andersson S.G."/>
            <person name="Vasquez A."/>
        </authorList>
    </citation>
    <scope>NUCLEOTIDE SEQUENCE [LARGE SCALE GENOMIC DNA]</scope>
    <source>
        <strain evidence="8 9">Bin2</strain>
    </source>
</reference>
<dbReference type="Gene3D" id="3.40.50.720">
    <property type="entry name" value="NAD(P)-binding Rossmann-like Domain"/>
    <property type="match status" value="1"/>
</dbReference>
<proteinExistence type="inferred from homology"/>
<evidence type="ECO:0000256" key="1">
    <source>
        <dbReference type="ARBA" id="ARBA00001947"/>
    </source>
</evidence>
<dbReference type="EMBL" id="JWME01000004">
    <property type="protein sequence ID" value="KJY52677.1"/>
    <property type="molecule type" value="Genomic_DNA"/>
</dbReference>
<keyword evidence="2 5" id="KW-0479">Metal-binding</keyword>
<dbReference type="InterPro" id="IPR050129">
    <property type="entry name" value="Zn_alcohol_dh"/>
</dbReference>
<feature type="domain" description="Alcohol dehydrogenase-like C-terminal" evidence="6">
    <location>
        <begin position="186"/>
        <end position="314"/>
    </location>
</feature>
<dbReference type="AlphaFoldDB" id="A0A0F4L1B6"/>
<dbReference type="GO" id="GO:0008270">
    <property type="term" value="F:zinc ion binding"/>
    <property type="evidence" value="ECO:0007669"/>
    <property type="project" value="InterPro"/>
</dbReference>
<dbReference type="InterPro" id="IPR013154">
    <property type="entry name" value="ADH-like_N"/>
</dbReference>